<name>A0A453RX25_AEGTS</name>
<keyword evidence="2" id="KW-1185">Reference proteome</keyword>
<reference evidence="2" key="1">
    <citation type="journal article" date="2014" name="Science">
        <title>Ancient hybridizations among the ancestral genomes of bread wheat.</title>
        <authorList>
            <consortium name="International Wheat Genome Sequencing Consortium,"/>
            <person name="Marcussen T."/>
            <person name="Sandve S.R."/>
            <person name="Heier L."/>
            <person name="Spannagl M."/>
            <person name="Pfeifer M."/>
            <person name="Jakobsen K.S."/>
            <person name="Wulff B.B."/>
            <person name="Steuernagel B."/>
            <person name="Mayer K.F."/>
            <person name="Olsen O.A."/>
        </authorList>
    </citation>
    <scope>NUCLEOTIDE SEQUENCE [LARGE SCALE GENOMIC DNA]</scope>
    <source>
        <strain evidence="2">cv. AL8/78</strain>
    </source>
</reference>
<reference evidence="2" key="2">
    <citation type="journal article" date="2017" name="Nat. Plants">
        <title>The Aegilops tauschii genome reveals multiple impacts of transposons.</title>
        <authorList>
            <person name="Zhao G."/>
            <person name="Zou C."/>
            <person name="Li K."/>
            <person name="Wang K."/>
            <person name="Li T."/>
            <person name="Gao L."/>
            <person name="Zhang X."/>
            <person name="Wang H."/>
            <person name="Yang Z."/>
            <person name="Liu X."/>
            <person name="Jiang W."/>
            <person name="Mao L."/>
            <person name="Kong X."/>
            <person name="Jiao Y."/>
            <person name="Jia J."/>
        </authorList>
    </citation>
    <scope>NUCLEOTIDE SEQUENCE [LARGE SCALE GENOMIC DNA]</scope>
    <source>
        <strain evidence="2">cv. AL8/78</strain>
    </source>
</reference>
<reference evidence="1" key="4">
    <citation type="submission" date="2019-03" db="UniProtKB">
        <authorList>
            <consortium name="EnsemblPlants"/>
        </authorList>
    </citation>
    <scope>IDENTIFICATION</scope>
</reference>
<dbReference type="Gramene" id="AET7Gv20748300.3">
    <property type="protein sequence ID" value="AET7Gv20748300.3"/>
    <property type="gene ID" value="AET7Gv20748300"/>
</dbReference>
<organism evidence="1 2">
    <name type="scientific">Aegilops tauschii subsp. strangulata</name>
    <name type="common">Goatgrass</name>
    <dbReference type="NCBI Taxonomy" id="200361"/>
    <lineage>
        <taxon>Eukaryota</taxon>
        <taxon>Viridiplantae</taxon>
        <taxon>Streptophyta</taxon>
        <taxon>Embryophyta</taxon>
        <taxon>Tracheophyta</taxon>
        <taxon>Spermatophyta</taxon>
        <taxon>Magnoliopsida</taxon>
        <taxon>Liliopsida</taxon>
        <taxon>Poales</taxon>
        <taxon>Poaceae</taxon>
        <taxon>BOP clade</taxon>
        <taxon>Pooideae</taxon>
        <taxon>Triticodae</taxon>
        <taxon>Triticeae</taxon>
        <taxon>Triticinae</taxon>
        <taxon>Aegilops</taxon>
    </lineage>
</organism>
<accession>A0A453RX25</accession>
<dbReference type="Proteomes" id="UP000015105">
    <property type="component" value="Chromosome 7D"/>
</dbReference>
<evidence type="ECO:0000313" key="2">
    <source>
        <dbReference type="Proteomes" id="UP000015105"/>
    </source>
</evidence>
<protein>
    <submittedName>
        <fullName evidence="1">Uncharacterized protein</fullName>
    </submittedName>
</protein>
<dbReference type="EnsemblPlants" id="AET7Gv20748300.3">
    <property type="protein sequence ID" value="AET7Gv20748300.3"/>
    <property type="gene ID" value="AET7Gv20748300"/>
</dbReference>
<reference evidence="1" key="3">
    <citation type="journal article" date="2017" name="Nature">
        <title>Genome sequence of the progenitor of the wheat D genome Aegilops tauschii.</title>
        <authorList>
            <person name="Luo M.C."/>
            <person name="Gu Y.Q."/>
            <person name="Puiu D."/>
            <person name="Wang H."/>
            <person name="Twardziok S.O."/>
            <person name="Deal K.R."/>
            <person name="Huo N."/>
            <person name="Zhu T."/>
            <person name="Wang L."/>
            <person name="Wang Y."/>
            <person name="McGuire P.E."/>
            <person name="Liu S."/>
            <person name="Long H."/>
            <person name="Ramasamy R.K."/>
            <person name="Rodriguez J.C."/>
            <person name="Van S.L."/>
            <person name="Yuan L."/>
            <person name="Wang Z."/>
            <person name="Xia Z."/>
            <person name="Xiao L."/>
            <person name="Anderson O.D."/>
            <person name="Ouyang S."/>
            <person name="Liang Y."/>
            <person name="Zimin A.V."/>
            <person name="Pertea G."/>
            <person name="Qi P."/>
            <person name="Bennetzen J.L."/>
            <person name="Dai X."/>
            <person name="Dawson M.W."/>
            <person name="Muller H.G."/>
            <person name="Kugler K."/>
            <person name="Rivarola-Duarte L."/>
            <person name="Spannagl M."/>
            <person name="Mayer K.F.X."/>
            <person name="Lu F.H."/>
            <person name="Bevan M.W."/>
            <person name="Leroy P."/>
            <person name="Li P."/>
            <person name="You F.M."/>
            <person name="Sun Q."/>
            <person name="Liu Z."/>
            <person name="Lyons E."/>
            <person name="Wicker T."/>
            <person name="Salzberg S.L."/>
            <person name="Devos K.M."/>
            <person name="Dvorak J."/>
        </authorList>
    </citation>
    <scope>NUCLEOTIDE SEQUENCE [LARGE SCALE GENOMIC DNA]</scope>
    <source>
        <strain evidence="1">cv. AL8/78</strain>
    </source>
</reference>
<reference evidence="1" key="5">
    <citation type="journal article" date="2021" name="G3 (Bethesda)">
        <title>Aegilops tauschii genome assembly Aet v5.0 features greater sequence contiguity and improved annotation.</title>
        <authorList>
            <person name="Wang L."/>
            <person name="Zhu T."/>
            <person name="Rodriguez J.C."/>
            <person name="Deal K.R."/>
            <person name="Dubcovsky J."/>
            <person name="McGuire P.E."/>
            <person name="Lux T."/>
            <person name="Spannagl M."/>
            <person name="Mayer K.F.X."/>
            <person name="Baldrich P."/>
            <person name="Meyers B.C."/>
            <person name="Huo N."/>
            <person name="Gu Y.Q."/>
            <person name="Zhou H."/>
            <person name="Devos K.M."/>
            <person name="Bennetzen J.L."/>
            <person name="Unver T."/>
            <person name="Budak H."/>
            <person name="Gulick P.J."/>
            <person name="Galiba G."/>
            <person name="Kalapos B."/>
            <person name="Nelson D.R."/>
            <person name="Li P."/>
            <person name="You F.M."/>
            <person name="Luo M.C."/>
            <person name="Dvorak J."/>
        </authorList>
    </citation>
    <scope>NUCLEOTIDE SEQUENCE [LARGE SCALE GENOMIC DNA]</scope>
    <source>
        <strain evidence="1">cv. AL8/78</strain>
    </source>
</reference>
<sequence length="57" mass="6488">MITKMPCFCTSCTIEGVAAQTFKERVIKEGPWEERGDANMWMKMAFCVRKVALRSLG</sequence>
<evidence type="ECO:0000313" key="1">
    <source>
        <dbReference type="EnsemblPlants" id="AET7Gv20748300.3"/>
    </source>
</evidence>
<proteinExistence type="predicted"/>
<dbReference type="AlphaFoldDB" id="A0A453RX25"/>